<dbReference type="AlphaFoldDB" id="A0A8C4QFU7"/>
<evidence type="ECO:0000259" key="9">
    <source>
        <dbReference type="Pfam" id="PF01217"/>
    </source>
</evidence>
<evidence type="ECO:0000256" key="5">
    <source>
        <dbReference type="ARBA" id="ARBA00023136"/>
    </source>
</evidence>
<evidence type="ECO:0000256" key="2">
    <source>
        <dbReference type="ARBA" id="ARBA00006972"/>
    </source>
</evidence>
<evidence type="ECO:0000256" key="7">
    <source>
        <dbReference type="ARBA" id="ARBA00062526"/>
    </source>
</evidence>
<dbReference type="Gene3D" id="3.30.450.60">
    <property type="match status" value="1"/>
</dbReference>
<dbReference type="GO" id="GO:0006886">
    <property type="term" value="P:intracellular protein transport"/>
    <property type="evidence" value="ECO:0007669"/>
    <property type="project" value="UniProtKB-UniRule"/>
</dbReference>
<dbReference type="SUPFAM" id="SSF64356">
    <property type="entry name" value="SNARE-like"/>
    <property type="match status" value="1"/>
</dbReference>
<evidence type="ECO:0000256" key="4">
    <source>
        <dbReference type="ARBA" id="ARBA00022927"/>
    </source>
</evidence>
<name>A0A8C4QFU7_EPTBU</name>
<keyword evidence="5 8" id="KW-0472">Membrane</keyword>
<reference evidence="10" key="2">
    <citation type="submission" date="2025-09" db="UniProtKB">
        <authorList>
            <consortium name="Ensembl"/>
        </authorList>
    </citation>
    <scope>IDENTIFICATION</scope>
</reference>
<keyword evidence="4 8" id="KW-0653">Protein transport</keyword>
<proteinExistence type="inferred from homology"/>
<feature type="domain" description="AP complex mu/sigma subunit" evidence="9">
    <location>
        <begin position="4"/>
        <end position="140"/>
    </location>
</feature>
<dbReference type="PIRSF" id="PIRSF015588">
    <property type="entry name" value="AP_complex_sigma"/>
    <property type="match status" value="1"/>
</dbReference>
<keyword evidence="11" id="KW-1185">Reference proteome</keyword>
<dbReference type="Proteomes" id="UP000694388">
    <property type="component" value="Unplaced"/>
</dbReference>
<reference evidence="10" key="1">
    <citation type="submission" date="2025-08" db="UniProtKB">
        <authorList>
            <consortium name="Ensembl"/>
        </authorList>
    </citation>
    <scope>IDENTIFICATION</scope>
</reference>
<comment type="subunit">
    <text evidence="7">Adaptor protein complex 4 (AP-4) is a heterotetramer composed of two large adaptins (epsilon-type subunit AP4E1 and beta-type subunit AP4B1), a medium adaptin (mu-type subunit AP4M1) and a small adaptin (sigma-type AP4S1).</text>
</comment>
<comment type="subcellular location">
    <subcellularLocation>
        <location evidence="1">Endomembrane system</location>
        <topology evidence="1">Peripheral membrane protein</topology>
    </subcellularLocation>
</comment>
<dbReference type="InterPro" id="IPR011012">
    <property type="entry name" value="Longin-like_dom_sf"/>
</dbReference>
<protein>
    <recommendedName>
        <fullName evidence="8">AP complex subunit sigma</fullName>
    </recommendedName>
</protein>
<dbReference type="Pfam" id="PF01217">
    <property type="entry name" value="Clat_adaptor_s"/>
    <property type="match status" value="1"/>
</dbReference>
<dbReference type="Ensembl" id="ENSEBUT00000015322.1">
    <property type="protein sequence ID" value="ENSEBUP00000014746.1"/>
    <property type="gene ID" value="ENSEBUG00000009292.1"/>
</dbReference>
<sequence>NDEVLVCSKSTRTDEVNRYFEFVEESKRAALEKDVVTVCLARPPGQCSFVEYKDFRLVFRCFASVVCIVGIDEDENELAIYELIQNFVETLDKYFNRVCELDILFHLEKVHVILEEMVMGGQVVETNNARILSLLHQMDQTSREK</sequence>
<evidence type="ECO:0000256" key="8">
    <source>
        <dbReference type="PIRNR" id="PIRNR015588"/>
    </source>
</evidence>
<comment type="function">
    <text evidence="6">Component of the adaptor protein complex 4 (AP-4). Adaptor protein complexes are vesicle coat components involved both in vesicle formation and cargo selection. They control the vesicular transport of proteins in different trafficking pathways. AP-4 forms a non clathrin-associated coat on vesicles departing the trans-Golgi network (TGN) and may be involved in the targeting of proteins from the trans-Golgi network (TGN) to the endosomal-lysosomal system. It is also involved in protein sorting to the basolateral membrane in epithelial cells and the proper asymmetric localization of somatodendritic proteins in neurons. AP-4 is involved in the recognition and binding of tyrosine-based sorting signals found in the cytoplasmic part of cargos, but may also recognize other types of sorting signal.</text>
</comment>
<accession>A0A8C4QFU7</accession>
<comment type="similarity">
    <text evidence="2 8">Belongs to the adaptor complexes small subunit family.</text>
</comment>
<dbReference type="InterPro" id="IPR022775">
    <property type="entry name" value="AP_mu_sigma_su"/>
</dbReference>
<dbReference type="OMA" id="PIQLVDK"/>
<evidence type="ECO:0000313" key="11">
    <source>
        <dbReference type="Proteomes" id="UP000694388"/>
    </source>
</evidence>
<dbReference type="GO" id="GO:0012505">
    <property type="term" value="C:endomembrane system"/>
    <property type="evidence" value="ECO:0007669"/>
    <property type="project" value="UniProtKB-SubCell"/>
</dbReference>
<evidence type="ECO:0000256" key="1">
    <source>
        <dbReference type="ARBA" id="ARBA00004184"/>
    </source>
</evidence>
<evidence type="ECO:0000256" key="3">
    <source>
        <dbReference type="ARBA" id="ARBA00022448"/>
    </source>
</evidence>
<dbReference type="FunFam" id="3.30.450.60:FF:000010">
    <property type="entry name" value="AP complex subunit sigma"/>
    <property type="match status" value="1"/>
</dbReference>
<dbReference type="PANTHER" id="PTHR11753">
    <property type="entry name" value="ADAPTOR COMPLEXES SMALL SUBUNIT FAMILY"/>
    <property type="match status" value="1"/>
</dbReference>
<evidence type="ECO:0000256" key="6">
    <source>
        <dbReference type="ARBA" id="ARBA00053594"/>
    </source>
</evidence>
<keyword evidence="3 8" id="KW-0813">Transport</keyword>
<evidence type="ECO:0000313" key="10">
    <source>
        <dbReference type="Ensembl" id="ENSEBUP00000014746.1"/>
    </source>
</evidence>
<organism evidence="10 11">
    <name type="scientific">Eptatretus burgeri</name>
    <name type="common">Inshore hagfish</name>
    <dbReference type="NCBI Taxonomy" id="7764"/>
    <lineage>
        <taxon>Eukaryota</taxon>
        <taxon>Metazoa</taxon>
        <taxon>Chordata</taxon>
        <taxon>Craniata</taxon>
        <taxon>Vertebrata</taxon>
        <taxon>Cyclostomata</taxon>
        <taxon>Myxini</taxon>
        <taxon>Myxiniformes</taxon>
        <taxon>Myxinidae</taxon>
        <taxon>Eptatretinae</taxon>
        <taxon>Eptatretus</taxon>
    </lineage>
</organism>
<dbReference type="GeneTree" id="ENSGT00970000193421"/>
<dbReference type="InterPro" id="IPR016635">
    <property type="entry name" value="AP_complex_ssu"/>
</dbReference>
<dbReference type="GO" id="GO:0005737">
    <property type="term" value="C:cytoplasm"/>
    <property type="evidence" value="ECO:0007669"/>
    <property type="project" value="UniProtKB-ARBA"/>
</dbReference>